<gene>
    <name evidence="4" type="ORF">CBF30_00495</name>
</gene>
<dbReference type="GO" id="GO:0019693">
    <property type="term" value="P:ribose phosphate metabolic process"/>
    <property type="evidence" value="ECO:0007669"/>
    <property type="project" value="TreeGrafter"/>
</dbReference>
<accession>A0A430AIC2</accession>
<feature type="domain" description="Nudix hydrolase" evidence="3">
    <location>
        <begin position="40"/>
        <end position="171"/>
    </location>
</feature>
<evidence type="ECO:0000259" key="3">
    <source>
        <dbReference type="PROSITE" id="PS51462"/>
    </source>
</evidence>
<protein>
    <submittedName>
        <fullName evidence="4">ADP-ribose pyrophosphatase</fullName>
    </submittedName>
</protein>
<dbReference type="SUPFAM" id="SSF55811">
    <property type="entry name" value="Nudix"/>
    <property type="match status" value="1"/>
</dbReference>
<dbReference type="GO" id="GO:0005829">
    <property type="term" value="C:cytosol"/>
    <property type="evidence" value="ECO:0007669"/>
    <property type="project" value="TreeGrafter"/>
</dbReference>
<evidence type="ECO:0000256" key="2">
    <source>
        <dbReference type="ARBA" id="ARBA00022801"/>
    </source>
</evidence>
<evidence type="ECO:0000313" key="4">
    <source>
        <dbReference type="EMBL" id="RSU07753.1"/>
    </source>
</evidence>
<evidence type="ECO:0000313" key="5">
    <source>
        <dbReference type="Proteomes" id="UP000288669"/>
    </source>
</evidence>
<keyword evidence="5" id="KW-1185">Reference proteome</keyword>
<dbReference type="CDD" id="cd03424">
    <property type="entry name" value="NUDIX_ADPRase_Nudt5_UGPPase_Nudt14"/>
    <property type="match status" value="1"/>
</dbReference>
<dbReference type="RefSeq" id="WP_126821679.1">
    <property type="nucleotide sequence ID" value="NZ_JBHLWU010000001.1"/>
</dbReference>
<dbReference type="PROSITE" id="PS51462">
    <property type="entry name" value="NUDIX"/>
    <property type="match status" value="1"/>
</dbReference>
<dbReference type="Proteomes" id="UP000288669">
    <property type="component" value="Unassembled WGS sequence"/>
</dbReference>
<comment type="caution">
    <text evidence="4">The sequence shown here is derived from an EMBL/GenBank/DDBJ whole genome shotgun (WGS) entry which is preliminary data.</text>
</comment>
<proteinExistence type="predicted"/>
<dbReference type="Pfam" id="PF00293">
    <property type="entry name" value="NUDIX"/>
    <property type="match status" value="1"/>
</dbReference>
<dbReference type="AlphaFoldDB" id="A0A430AIC2"/>
<organism evidence="4 5">
    <name type="scientific">Vagococcus entomophilus</name>
    <dbReference type="NCBI Taxonomy" id="1160095"/>
    <lineage>
        <taxon>Bacteria</taxon>
        <taxon>Bacillati</taxon>
        <taxon>Bacillota</taxon>
        <taxon>Bacilli</taxon>
        <taxon>Lactobacillales</taxon>
        <taxon>Enterococcaceae</taxon>
        <taxon>Vagococcus</taxon>
    </lineage>
</organism>
<dbReference type="InterPro" id="IPR000086">
    <property type="entry name" value="NUDIX_hydrolase_dom"/>
</dbReference>
<sequence>MKYEEKTLNRKEMFNGQIIQVCVDDVRLPDGNKAKRELVFHKGGVGIICFTAEGNMIFVRQFRKPIEREILEIPAGKIELGEQEPLHTAKRELEEETNYQAENWTLVQSMVLSPGFCNETMYIYEAKNLKKVENPLPKDEDEFLDLVFLDLAEAKAAVQSGDICDAKTLFAVQYWEMQTLKRRDKF</sequence>
<dbReference type="Gene3D" id="3.90.79.10">
    <property type="entry name" value="Nucleoside Triphosphate Pyrophosphohydrolase"/>
    <property type="match status" value="1"/>
</dbReference>
<dbReference type="FunFam" id="3.90.79.10:FF:000024">
    <property type="entry name" value="ADP-ribose pyrophosphatase"/>
    <property type="match status" value="1"/>
</dbReference>
<dbReference type="GO" id="GO:0006753">
    <property type="term" value="P:nucleoside phosphate metabolic process"/>
    <property type="evidence" value="ECO:0007669"/>
    <property type="project" value="TreeGrafter"/>
</dbReference>
<dbReference type="GO" id="GO:0016787">
    <property type="term" value="F:hydrolase activity"/>
    <property type="evidence" value="ECO:0007669"/>
    <property type="project" value="UniProtKB-KW"/>
</dbReference>
<dbReference type="OrthoDB" id="9806150at2"/>
<dbReference type="EMBL" id="NGJZ01000001">
    <property type="protein sequence ID" value="RSU07753.1"/>
    <property type="molecule type" value="Genomic_DNA"/>
</dbReference>
<dbReference type="PANTHER" id="PTHR11839:SF18">
    <property type="entry name" value="NUDIX HYDROLASE DOMAIN-CONTAINING PROTEIN"/>
    <property type="match status" value="1"/>
</dbReference>
<comment type="cofactor">
    <cofactor evidence="1">
        <name>Mg(2+)</name>
        <dbReference type="ChEBI" id="CHEBI:18420"/>
    </cofactor>
</comment>
<dbReference type="InterPro" id="IPR015797">
    <property type="entry name" value="NUDIX_hydrolase-like_dom_sf"/>
</dbReference>
<name>A0A430AIC2_9ENTE</name>
<reference evidence="4 5" key="1">
    <citation type="submission" date="2017-05" db="EMBL/GenBank/DDBJ databases">
        <title>Vagococcus spp. assemblies.</title>
        <authorList>
            <person name="Gulvik C.A."/>
        </authorList>
    </citation>
    <scope>NUCLEOTIDE SEQUENCE [LARGE SCALE GENOMIC DNA]</scope>
    <source>
        <strain evidence="4 5">DSM 24756</strain>
    </source>
</reference>
<dbReference type="PANTHER" id="PTHR11839">
    <property type="entry name" value="UDP/ADP-SUGAR PYROPHOSPHATASE"/>
    <property type="match status" value="1"/>
</dbReference>
<evidence type="ECO:0000256" key="1">
    <source>
        <dbReference type="ARBA" id="ARBA00001946"/>
    </source>
</evidence>
<keyword evidence="2" id="KW-0378">Hydrolase</keyword>